<dbReference type="AlphaFoldDB" id="A0A412PFN8"/>
<evidence type="ECO:0000256" key="1">
    <source>
        <dbReference type="PROSITE-ProRule" id="PRU00182"/>
    </source>
</evidence>
<dbReference type="Gene3D" id="3.30.1370.160">
    <property type="match status" value="1"/>
</dbReference>
<organism evidence="3 4">
    <name type="scientific">Solobacterium moorei</name>
    <dbReference type="NCBI Taxonomy" id="102148"/>
    <lineage>
        <taxon>Bacteria</taxon>
        <taxon>Bacillati</taxon>
        <taxon>Bacillota</taxon>
        <taxon>Erysipelotrichia</taxon>
        <taxon>Erysipelotrichales</taxon>
        <taxon>Erysipelotrichaceae</taxon>
        <taxon>Solobacterium</taxon>
    </lineage>
</organism>
<dbReference type="CDD" id="cd00165">
    <property type="entry name" value="S4"/>
    <property type="match status" value="1"/>
</dbReference>
<dbReference type="RefSeq" id="WP_006525098.1">
    <property type="nucleotide sequence ID" value="NZ_CABJCF010000002.1"/>
</dbReference>
<protein>
    <submittedName>
        <fullName evidence="3">RNA-binding protein</fullName>
    </submittedName>
</protein>
<dbReference type="Proteomes" id="UP000284731">
    <property type="component" value="Unassembled WGS sequence"/>
</dbReference>
<evidence type="ECO:0000259" key="2">
    <source>
        <dbReference type="SMART" id="SM00363"/>
    </source>
</evidence>
<comment type="caution">
    <text evidence="3">The sequence shown here is derived from an EMBL/GenBank/DDBJ whole genome shotgun (WGS) entry which is preliminary data.</text>
</comment>
<evidence type="ECO:0000313" key="4">
    <source>
        <dbReference type="Proteomes" id="UP000284731"/>
    </source>
</evidence>
<dbReference type="SMART" id="SM00363">
    <property type="entry name" value="S4"/>
    <property type="match status" value="1"/>
</dbReference>
<dbReference type="Pfam" id="PF17774">
    <property type="entry name" value="YlmH_RBD"/>
    <property type="match status" value="1"/>
</dbReference>
<dbReference type="EMBL" id="QRWX01000002">
    <property type="protein sequence ID" value="RGT56455.1"/>
    <property type="molecule type" value="Genomic_DNA"/>
</dbReference>
<dbReference type="Gene3D" id="3.30.70.330">
    <property type="match status" value="1"/>
</dbReference>
<reference evidence="3 4" key="1">
    <citation type="submission" date="2018-08" db="EMBL/GenBank/DDBJ databases">
        <title>A genome reference for cultivated species of the human gut microbiota.</title>
        <authorList>
            <person name="Zou Y."/>
            <person name="Xue W."/>
            <person name="Luo G."/>
        </authorList>
    </citation>
    <scope>NUCLEOTIDE SEQUENCE [LARGE SCALE GENOMIC DNA]</scope>
    <source>
        <strain evidence="3 4">AF18-46</strain>
    </source>
</reference>
<feature type="domain" description="RNA-binding S4" evidence="2">
    <location>
        <begin position="170"/>
        <end position="231"/>
    </location>
</feature>
<dbReference type="InterPro" id="IPR036986">
    <property type="entry name" value="S4_RNA-bd_sf"/>
</dbReference>
<name>A0A412PFN8_9FIRM</name>
<dbReference type="Gene3D" id="3.10.290.10">
    <property type="entry name" value="RNA-binding S4 domain"/>
    <property type="match status" value="1"/>
</dbReference>
<dbReference type="SUPFAM" id="SSF55174">
    <property type="entry name" value="Alpha-L RNA-binding motif"/>
    <property type="match status" value="1"/>
</dbReference>
<dbReference type="InterPro" id="IPR012677">
    <property type="entry name" value="Nucleotide-bd_a/b_plait_sf"/>
</dbReference>
<sequence>MNNLGNYDSLIAHLYDLKENSERWHKSVCSAFLTEEEQAIIQKIFTPSRFVRYDGGYDDARKKKVIFLYDEKDGFSDIVCMKAKIDQRFRTIGHRDVYGAIMNLQIDKSSFGDFWIEKDAIYLYTSEQMVDFIKDYLIRINQLTVSFEKIDEHPKQEFKTKEISLVVASERADALVAALTHSSRSDAKDLIRKGYVQVNHIELEEPDKICNNGSVISIRGTGRFTFLGFSRKTRTGRIVAEFLQNI</sequence>
<evidence type="ECO:0000313" key="3">
    <source>
        <dbReference type="EMBL" id="RGT56455.1"/>
    </source>
</evidence>
<dbReference type="InterPro" id="IPR040591">
    <property type="entry name" value="RqcP2_RBD"/>
</dbReference>
<dbReference type="GO" id="GO:0003723">
    <property type="term" value="F:RNA binding"/>
    <property type="evidence" value="ECO:0007669"/>
    <property type="project" value="UniProtKB-KW"/>
</dbReference>
<dbReference type="InterPro" id="IPR002942">
    <property type="entry name" value="S4_RNA-bd"/>
</dbReference>
<keyword evidence="1" id="KW-0694">RNA-binding</keyword>
<dbReference type="PROSITE" id="PS50889">
    <property type="entry name" value="S4"/>
    <property type="match status" value="1"/>
</dbReference>
<gene>
    <name evidence="3" type="ORF">DWX20_06540</name>
</gene>
<proteinExistence type="predicted"/>
<accession>A0A412PFN8</accession>